<protein>
    <recommendedName>
        <fullName evidence="4">Zinc-finger</fullName>
    </recommendedName>
</protein>
<keyword evidence="1" id="KW-1133">Transmembrane helix</keyword>
<keyword evidence="1" id="KW-0472">Membrane</keyword>
<dbReference type="AlphaFoldDB" id="A0A6N9Q5Z7"/>
<accession>A0A6N9Q5Z7</accession>
<keyword evidence="3" id="KW-1185">Reference proteome</keyword>
<dbReference type="RefSeq" id="WP_160646851.1">
    <property type="nucleotide sequence ID" value="NZ_SIJB01000029.1"/>
</dbReference>
<gene>
    <name evidence="2" type="ORF">ERL59_13920</name>
</gene>
<evidence type="ECO:0000313" key="2">
    <source>
        <dbReference type="EMBL" id="NBI30044.1"/>
    </source>
</evidence>
<dbReference type="Proteomes" id="UP000448943">
    <property type="component" value="Unassembled WGS sequence"/>
</dbReference>
<reference evidence="2 3" key="1">
    <citation type="submission" date="2019-01" db="EMBL/GenBank/DDBJ databases">
        <title>Chengkuizengella sp. nov., isolated from deep-sea sediment of East Pacific Ocean.</title>
        <authorList>
            <person name="Yang J."/>
            <person name="Lai Q."/>
            <person name="Shao Z."/>
        </authorList>
    </citation>
    <scope>NUCLEOTIDE SEQUENCE [LARGE SCALE GENOMIC DNA]</scope>
    <source>
        <strain evidence="2 3">YPA3-1-1</strain>
    </source>
</reference>
<feature type="transmembrane region" description="Helical" evidence="1">
    <location>
        <begin position="82"/>
        <end position="101"/>
    </location>
</feature>
<sequence>MIDHFNKQQWLNYVTDQVSDTDRLEYEEHLYTCEQCLLTYTQCVEEMTSTLPVIENEEDISKQVMNSIQPKETKQKLIHKPLFQYVVAASITMVLMTSGVFQQVAMQQDQFEHETQDKPPVSQELTNKISDFLNDLPTNLRGGQKDE</sequence>
<keyword evidence="1" id="KW-0812">Transmembrane</keyword>
<proteinExistence type="predicted"/>
<evidence type="ECO:0000313" key="3">
    <source>
        <dbReference type="Proteomes" id="UP000448943"/>
    </source>
</evidence>
<name>A0A6N9Q5Z7_9BACL</name>
<dbReference type="OrthoDB" id="1955013at2"/>
<organism evidence="2 3">
    <name type="scientific">Chengkuizengella marina</name>
    <dbReference type="NCBI Taxonomy" id="2507566"/>
    <lineage>
        <taxon>Bacteria</taxon>
        <taxon>Bacillati</taxon>
        <taxon>Bacillota</taxon>
        <taxon>Bacilli</taxon>
        <taxon>Bacillales</taxon>
        <taxon>Paenibacillaceae</taxon>
        <taxon>Chengkuizengella</taxon>
    </lineage>
</organism>
<evidence type="ECO:0000256" key="1">
    <source>
        <dbReference type="SAM" id="Phobius"/>
    </source>
</evidence>
<comment type="caution">
    <text evidence="2">The sequence shown here is derived from an EMBL/GenBank/DDBJ whole genome shotgun (WGS) entry which is preliminary data.</text>
</comment>
<evidence type="ECO:0008006" key="4">
    <source>
        <dbReference type="Google" id="ProtNLM"/>
    </source>
</evidence>
<dbReference type="EMBL" id="SIJB01000029">
    <property type="protein sequence ID" value="NBI30044.1"/>
    <property type="molecule type" value="Genomic_DNA"/>
</dbReference>